<dbReference type="AlphaFoldDB" id="A0AA88GPE9"/>
<reference evidence="4 5" key="1">
    <citation type="journal article" date="2018" name="BMC Genomics">
        <title>The genome of Naegleria lovaniensis, the basis for a comparative approach to unravel pathogenicity factors of the human pathogenic amoeba N. fowleri.</title>
        <authorList>
            <person name="Liechti N."/>
            <person name="Schurch N."/>
            <person name="Bruggmann R."/>
            <person name="Wittwer M."/>
        </authorList>
    </citation>
    <scope>NUCLEOTIDE SEQUENCE [LARGE SCALE GENOMIC DNA]</scope>
    <source>
        <strain evidence="4 5">ATCC 30569</strain>
    </source>
</reference>
<organism evidence="4 5">
    <name type="scientific">Naegleria lovaniensis</name>
    <name type="common">Amoeba</name>
    <dbReference type="NCBI Taxonomy" id="51637"/>
    <lineage>
        <taxon>Eukaryota</taxon>
        <taxon>Discoba</taxon>
        <taxon>Heterolobosea</taxon>
        <taxon>Tetramitia</taxon>
        <taxon>Eutetramitia</taxon>
        <taxon>Vahlkampfiidae</taxon>
        <taxon>Naegleria</taxon>
    </lineage>
</organism>
<sequence>MSELSPNHENANNEEEGFDVFNYSDDEEHDHDGNVEESSSPSKAVVNNQRPPSNKSSKILPQFSSRPQTNSQVTYMEKYEVEKTDYNNENVLVDDRVRVLVNNQKNNQQPSSSAINESFGESFDDSFQEENKEEHEEEDKHPTIDISVDSSDSQQVQDLKKRIKHDEKIITKLKKSNQNLKEQLFQLNQIVDEQLIQKGVNLPKPKPTVKTVLVGNEQELKVLRKQHEIDKKTIERLHKQLFSEGNPERIKALENKVKELKQQLDEVREENKGLKVIQREQSKALENTGVQDKAMDLMKNESKFLNGKIEKLKEKCKELEEQVNQKNKMLSVHEQKAKNLESILRRKNLSEDGVAKIDELSKQVEDLNQMNEKLSKEVVVLKRARETIEKKAKMIAYQSKQEVKKFSQENTELRSILEKRDKDIRSVNMILKQNKLDQHMINVSPIPTPTNSSSSPAGGDSNMFATATPITSSNAPGSSSSSTSNKKSVSSPSQPKQVTKTSKASTTITEPKKGVTKKNNIQTLGENRKVSTPQPSTDAIQEQPNPITTVEEDVGDLDDFDDFENEIEDTNQAGFEQETKLNEDANIFAPSF</sequence>
<dbReference type="RefSeq" id="XP_044547646.1">
    <property type="nucleotide sequence ID" value="XM_044695544.1"/>
</dbReference>
<accession>A0AA88GPE9</accession>
<keyword evidence="1" id="KW-0175">Coiled coil</keyword>
<feature type="coiled-coil region" evidence="1">
    <location>
        <begin position="250"/>
        <end position="391"/>
    </location>
</feature>
<feature type="compositionally biased region" description="Polar residues" evidence="2">
    <location>
        <begin position="494"/>
        <end position="509"/>
    </location>
</feature>
<keyword evidence="5" id="KW-1185">Reference proteome</keyword>
<dbReference type="Pfam" id="PF15619">
    <property type="entry name" value="Lebercilin"/>
    <property type="match status" value="1"/>
</dbReference>
<feature type="compositionally biased region" description="Polar residues" evidence="2">
    <location>
        <begin position="517"/>
        <end position="548"/>
    </location>
</feature>
<evidence type="ECO:0000313" key="4">
    <source>
        <dbReference type="EMBL" id="KAG2381967.1"/>
    </source>
</evidence>
<feature type="compositionally biased region" description="Low complexity" evidence="2">
    <location>
        <begin position="144"/>
        <end position="154"/>
    </location>
</feature>
<protein>
    <recommendedName>
        <fullName evidence="3">Lebercilin domain-containing protein</fullName>
    </recommendedName>
</protein>
<feature type="compositionally biased region" description="Low complexity" evidence="2">
    <location>
        <begin position="103"/>
        <end position="113"/>
    </location>
</feature>
<dbReference type="EMBL" id="PYSW02000025">
    <property type="protein sequence ID" value="KAG2381967.1"/>
    <property type="molecule type" value="Genomic_DNA"/>
</dbReference>
<feature type="region of interest" description="Disordered" evidence="2">
    <location>
        <begin position="103"/>
        <end position="154"/>
    </location>
</feature>
<dbReference type="InterPro" id="IPR028933">
    <property type="entry name" value="Lebercilin_dom"/>
</dbReference>
<dbReference type="Proteomes" id="UP000816034">
    <property type="component" value="Unassembled WGS sequence"/>
</dbReference>
<evidence type="ECO:0000313" key="5">
    <source>
        <dbReference type="Proteomes" id="UP000816034"/>
    </source>
</evidence>
<name>A0AA88GPE9_NAELO</name>
<feature type="region of interest" description="Disordered" evidence="2">
    <location>
        <begin position="442"/>
        <end position="548"/>
    </location>
</feature>
<comment type="caution">
    <text evidence="4">The sequence shown here is derived from an EMBL/GenBank/DDBJ whole genome shotgun (WGS) entry which is preliminary data.</text>
</comment>
<gene>
    <name evidence="4" type="ORF">C9374_005759</name>
</gene>
<evidence type="ECO:0000256" key="1">
    <source>
        <dbReference type="SAM" id="Coils"/>
    </source>
</evidence>
<feature type="compositionally biased region" description="Polar residues" evidence="2">
    <location>
        <begin position="36"/>
        <end position="74"/>
    </location>
</feature>
<feature type="region of interest" description="Disordered" evidence="2">
    <location>
        <begin position="1"/>
        <end position="74"/>
    </location>
</feature>
<feature type="domain" description="Lebercilin" evidence="3">
    <location>
        <begin position="248"/>
        <end position="422"/>
    </location>
</feature>
<feature type="compositionally biased region" description="Low complexity" evidence="2">
    <location>
        <begin position="471"/>
        <end position="493"/>
    </location>
</feature>
<dbReference type="GeneID" id="68098214"/>
<feature type="compositionally biased region" description="Acidic residues" evidence="2">
    <location>
        <begin position="12"/>
        <end position="29"/>
    </location>
</feature>
<feature type="coiled-coil region" evidence="1">
    <location>
        <begin position="156"/>
        <end position="197"/>
    </location>
</feature>
<feature type="compositionally biased region" description="Polar residues" evidence="2">
    <location>
        <begin position="1"/>
        <end position="10"/>
    </location>
</feature>
<feature type="compositionally biased region" description="Basic and acidic residues" evidence="2">
    <location>
        <begin position="129"/>
        <end position="143"/>
    </location>
</feature>
<proteinExistence type="predicted"/>
<evidence type="ECO:0000259" key="3">
    <source>
        <dbReference type="Pfam" id="PF15619"/>
    </source>
</evidence>
<evidence type="ECO:0000256" key="2">
    <source>
        <dbReference type="SAM" id="MobiDB-lite"/>
    </source>
</evidence>